<reference evidence="3" key="1">
    <citation type="journal article" date="2019" name="Int. J. Syst. Evol. Microbiol.">
        <title>The Global Catalogue of Microorganisms (GCM) 10K type strain sequencing project: providing services to taxonomists for standard genome sequencing and annotation.</title>
        <authorList>
            <consortium name="The Broad Institute Genomics Platform"/>
            <consortium name="The Broad Institute Genome Sequencing Center for Infectious Disease"/>
            <person name="Wu L."/>
            <person name="Ma J."/>
        </authorList>
    </citation>
    <scope>NUCLEOTIDE SEQUENCE [LARGE SCALE GENOMIC DNA]</scope>
    <source>
        <strain evidence="3">CCUG 70865</strain>
    </source>
</reference>
<feature type="transmembrane region" description="Helical" evidence="1">
    <location>
        <begin position="41"/>
        <end position="57"/>
    </location>
</feature>
<evidence type="ECO:0000313" key="3">
    <source>
        <dbReference type="Proteomes" id="UP001597138"/>
    </source>
</evidence>
<keyword evidence="1" id="KW-0472">Membrane</keyword>
<organism evidence="2 3">
    <name type="scientific">Flavobacterium artemisiae</name>
    <dbReference type="NCBI Taxonomy" id="2126556"/>
    <lineage>
        <taxon>Bacteria</taxon>
        <taxon>Pseudomonadati</taxon>
        <taxon>Bacteroidota</taxon>
        <taxon>Flavobacteriia</taxon>
        <taxon>Flavobacteriales</taxon>
        <taxon>Flavobacteriaceae</taxon>
        <taxon>Flavobacterium</taxon>
    </lineage>
</organism>
<comment type="caution">
    <text evidence="2">The sequence shown here is derived from an EMBL/GenBank/DDBJ whole genome shotgun (WGS) entry which is preliminary data.</text>
</comment>
<dbReference type="RefSeq" id="WP_379817519.1">
    <property type="nucleotide sequence ID" value="NZ_JBHUDZ010000001.1"/>
</dbReference>
<sequence length="64" mass="7253">MKTQSTSFNGKKSDFLFIFLTSLGLGYTLTNHFILSKPNESAVLTMICLFFVSIASWQRKKEGK</sequence>
<feature type="transmembrane region" description="Helical" evidence="1">
    <location>
        <begin position="15"/>
        <end position="35"/>
    </location>
</feature>
<accession>A0ABW4H8D2</accession>
<evidence type="ECO:0000256" key="1">
    <source>
        <dbReference type="SAM" id="Phobius"/>
    </source>
</evidence>
<dbReference type="EMBL" id="JBHUDZ010000001">
    <property type="protein sequence ID" value="MFD1601441.1"/>
    <property type="molecule type" value="Genomic_DNA"/>
</dbReference>
<keyword evidence="1" id="KW-0812">Transmembrane</keyword>
<protein>
    <recommendedName>
        <fullName evidence="4">PEP-CTERM protein-sorting domain-containing protein</fullName>
    </recommendedName>
</protein>
<keyword evidence="3" id="KW-1185">Reference proteome</keyword>
<name>A0ABW4H8D2_9FLAO</name>
<dbReference type="Proteomes" id="UP001597138">
    <property type="component" value="Unassembled WGS sequence"/>
</dbReference>
<evidence type="ECO:0000313" key="2">
    <source>
        <dbReference type="EMBL" id="MFD1601441.1"/>
    </source>
</evidence>
<proteinExistence type="predicted"/>
<gene>
    <name evidence="2" type="ORF">ACFSC2_01675</name>
</gene>
<keyword evidence="1" id="KW-1133">Transmembrane helix</keyword>
<evidence type="ECO:0008006" key="4">
    <source>
        <dbReference type="Google" id="ProtNLM"/>
    </source>
</evidence>